<keyword evidence="1" id="KW-1133">Transmembrane helix</keyword>
<keyword evidence="1" id="KW-0812">Transmembrane</keyword>
<comment type="caution">
    <text evidence="2">The sequence shown here is derived from an EMBL/GenBank/DDBJ whole genome shotgun (WGS) entry which is preliminary data.</text>
</comment>
<dbReference type="Proteomes" id="UP001054945">
    <property type="component" value="Unassembled WGS sequence"/>
</dbReference>
<accession>A0AAV4M475</accession>
<dbReference type="AlphaFoldDB" id="A0AAV4M475"/>
<gene>
    <name evidence="2" type="ORF">CEXT_213501</name>
</gene>
<name>A0AAV4M475_CAEEX</name>
<keyword evidence="1" id="KW-0472">Membrane</keyword>
<reference evidence="2 3" key="1">
    <citation type="submission" date="2021-06" db="EMBL/GenBank/DDBJ databases">
        <title>Caerostris extrusa draft genome.</title>
        <authorList>
            <person name="Kono N."/>
            <person name="Arakawa K."/>
        </authorList>
    </citation>
    <scope>NUCLEOTIDE SEQUENCE [LARGE SCALE GENOMIC DNA]</scope>
</reference>
<keyword evidence="3" id="KW-1185">Reference proteome</keyword>
<evidence type="ECO:0000313" key="2">
    <source>
        <dbReference type="EMBL" id="GIX67015.1"/>
    </source>
</evidence>
<feature type="transmembrane region" description="Helical" evidence="1">
    <location>
        <begin position="37"/>
        <end position="54"/>
    </location>
</feature>
<protein>
    <submittedName>
        <fullName evidence="2">Uncharacterized protein</fullName>
    </submittedName>
</protein>
<evidence type="ECO:0000256" key="1">
    <source>
        <dbReference type="SAM" id="Phobius"/>
    </source>
</evidence>
<proteinExistence type="predicted"/>
<dbReference type="EMBL" id="BPLR01019365">
    <property type="protein sequence ID" value="GIX67015.1"/>
    <property type="molecule type" value="Genomic_DNA"/>
</dbReference>
<organism evidence="2 3">
    <name type="scientific">Caerostris extrusa</name>
    <name type="common">Bark spider</name>
    <name type="synonym">Caerostris bankana</name>
    <dbReference type="NCBI Taxonomy" id="172846"/>
    <lineage>
        <taxon>Eukaryota</taxon>
        <taxon>Metazoa</taxon>
        <taxon>Ecdysozoa</taxon>
        <taxon>Arthropoda</taxon>
        <taxon>Chelicerata</taxon>
        <taxon>Arachnida</taxon>
        <taxon>Araneae</taxon>
        <taxon>Araneomorphae</taxon>
        <taxon>Entelegynae</taxon>
        <taxon>Araneoidea</taxon>
        <taxon>Araneidae</taxon>
        <taxon>Caerostris</taxon>
    </lineage>
</organism>
<evidence type="ECO:0000313" key="3">
    <source>
        <dbReference type="Proteomes" id="UP001054945"/>
    </source>
</evidence>
<sequence length="94" mass="11282">MAEQRVWRREVIKKTGLNKGSNLIRYFREDTRKQNPVVSFLFFSCFCSLFFCSFPQKLITEEVRFMLLDFFGLETQKCRLFHECGLVEEEKTPL</sequence>